<dbReference type="PANTHER" id="PTHR14657:SF2">
    <property type="entry name" value="IGF-LIKE FAMILY RECEPTOR 1"/>
    <property type="match status" value="1"/>
</dbReference>
<evidence type="ECO:0000313" key="3">
    <source>
        <dbReference type="Proteomes" id="UP001159428"/>
    </source>
</evidence>
<dbReference type="EMBL" id="CALNXJ010000004">
    <property type="protein sequence ID" value="CAH3037869.1"/>
    <property type="molecule type" value="Genomic_DNA"/>
</dbReference>
<dbReference type="CDD" id="cd01670">
    <property type="entry name" value="Death"/>
    <property type="match status" value="1"/>
</dbReference>
<proteinExistence type="predicted"/>
<dbReference type="GO" id="GO:0005886">
    <property type="term" value="C:plasma membrane"/>
    <property type="evidence" value="ECO:0007669"/>
    <property type="project" value="TreeGrafter"/>
</dbReference>
<evidence type="ECO:0000313" key="2">
    <source>
        <dbReference type="EMBL" id="CAH3037869.1"/>
    </source>
</evidence>
<dbReference type="Pfam" id="PF00531">
    <property type="entry name" value="Death"/>
    <property type="match status" value="1"/>
</dbReference>
<dbReference type="Gene3D" id="1.10.533.10">
    <property type="entry name" value="Death Domain, Fas"/>
    <property type="match status" value="2"/>
</dbReference>
<protein>
    <recommendedName>
        <fullName evidence="1">Death domain-containing protein</fullName>
    </recommendedName>
</protein>
<sequence length="648" mass="74065">MAEGGSGSVDILLSMGIVRKRVQGNCFVTIGGASIIKYPSSQKESPPDPSQNAASVEQKNYKTVVATTSEVVSKADLTSSTPWRVEFLPDKWYKRNTEKFSLVGVEFMEMHLSNGASSLTLFPTESLYKETWFPQFISGNDWASNRSQSCYQAQRKTKVKDTKIEFICYVLVADDTTGKFHVACYVLSADERGSYYLHPHGNKAKLKKLDDFQPTERPKGSVILNEDGYVVGFLAFSDTDEIHPLFLPDYLQDNDVPRQALSTEATHNPEDHNQNKTDENHMLQVTIIDKQIVGSQNEPRDMSYTSHNRDLLKKSLSEQLTPRAQRRLFNCQSVLEPIPLNEETLVGKTILEGRVFIKDKLSYSLDTSFKRVQNWRHLAELNEVSTDQSQERLSKSEALFEVVVSRNPNLLIGDVKALLSNLKMIEVRNYLKRHDDKIKIKDFLQSQDPIILSEVFLKLDHLPDSKWQSLGLKLGMEHDDLQQIKIDCANQNENPAHELIEYIYRREPTMTMGRFKKHLTNIQRNDVKDKLDSMKDTLTIKDLFDDLDLMRVITSMLNGPDDSPIKNYKYLASECQVSSDLYQSLQPPCPESPTALVLEEIVSQRPTFTMEQLLANLRDMDRVDAIQGISSYFVEEDIRAMKRKLRIE</sequence>
<dbReference type="PROSITE" id="PS50017">
    <property type="entry name" value="DEATH_DOMAIN"/>
    <property type="match status" value="1"/>
</dbReference>
<feature type="domain" description="Death" evidence="1">
    <location>
        <begin position="466"/>
        <end position="535"/>
    </location>
</feature>
<dbReference type="InterPro" id="IPR000488">
    <property type="entry name" value="Death_dom"/>
</dbReference>
<dbReference type="InterPro" id="IPR042355">
    <property type="entry name" value="IGFLR1"/>
</dbReference>
<dbReference type="PANTHER" id="PTHR14657">
    <property type="entry name" value="IGF-LIKE FAMILY RECEPTOR 1"/>
    <property type="match status" value="1"/>
</dbReference>
<dbReference type="SUPFAM" id="SSF47986">
    <property type="entry name" value="DEATH domain"/>
    <property type="match status" value="2"/>
</dbReference>
<reference evidence="2 3" key="1">
    <citation type="submission" date="2022-05" db="EMBL/GenBank/DDBJ databases">
        <authorList>
            <consortium name="Genoscope - CEA"/>
            <person name="William W."/>
        </authorList>
    </citation>
    <scope>NUCLEOTIDE SEQUENCE [LARGE SCALE GENOMIC DNA]</scope>
</reference>
<name>A0AAU9VTZ5_9CNID</name>
<organism evidence="2 3">
    <name type="scientific">Pocillopora meandrina</name>
    <dbReference type="NCBI Taxonomy" id="46732"/>
    <lineage>
        <taxon>Eukaryota</taxon>
        <taxon>Metazoa</taxon>
        <taxon>Cnidaria</taxon>
        <taxon>Anthozoa</taxon>
        <taxon>Hexacorallia</taxon>
        <taxon>Scleractinia</taxon>
        <taxon>Astrocoeniina</taxon>
        <taxon>Pocilloporidae</taxon>
        <taxon>Pocillopora</taxon>
    </lineage>
</organism>
<dbReference type="Proteomes" id="UP001159428">
    <property type="component" value="Unassembled WGS sequence"/>
</dbReference>
<dbReference type="AlphaFoldDB" id="A0AAU9VTZ5"/>
<gene>
    <name evidence="2" type="ORF">PMEA_00021401</name>
</gene>
<dbReference type="GO" id="GO:0007165">
    <property type="term" value="P:signal transduction"/>
    <property type="evidence" value="ECO:0007669"/>
    <property type="project" value="InterPro"/>
</dbReference>
<accession>A0AAU9VTZ5</accession>
<keyword evidence="3" id="KW-1185">Reference proteome</keyword>
<dbReference type="InterPro" id="IPR011029">
    <property type="entry name" value="DEATH-like_dom_sf"/>
</dbReference>
<comment type="caution">
    <text evidence="2">The sequence shown here is derived from an EMBL/GenBank/DDBJ whole genome shotgun (WGS) entry which is preliminary data.</text>
</comment>
<evidence type="ECO:0000259" key="1">
    <source>
        <dbReference type="PROSITE" id="PS50017"/>
    </source>
</evidence>